<accession>A0ABD5ND31</accession>
<organism evidence="3 4">
    <name type="scientific">Halobacterium litoreum</name>
    <dbReference type="NCBI Taxonomy" id="2039234"/>
    <lineage>
        <taxon>Archaea</taxon>
        <taxon>Methanobacteriati</taxon>
        <taxon>Methanobacteriota</taxon>
        <taxon>Stenosarchaea group</taxon>
        <taxon>Halobacteria</taxon>
        <taxon>Halobacteriales</taxon>
        <taxon>Halobacteriaceae</taxon>
        <taxon>Halobacterium</taxon>
    </lineage>
</organism>
<sequence length="406" mass="42112">MPSLQRRGFLAACASAVAAGCLGSPPDFDPSAADAWPMHRADPGGTNSTDAPGPRTDPEEAWVVDVSGMGNQPDPVVHGDRLYHGGFDRFYALDADTGEQRWELSENGSWLQPALAAAPAYGDVMPVVATRSGYEAISTTGGFDTPGRQRNFETRWKRTTVENPGGRLSLTATRAAPPVVANGTLYASTGDVAVAFDAATGETEWTAAVANASRERAAVAAGRVFVSSYGGLAGGGLVALDADSGERLWTASETGVNVLPPTATEDAVFFHDRDALYAFDPASGEELWRAEDFGGIEDSLTPLAVGGGRVVAVGDDSEGESRTVAFDAATGETAWQAAGATHETPPVVAGDTVYVPRYDGLHALDAASGEELWTHGDKQVRSLAVVGTRAYAATATGTLYALEGSA</sequence>
<protein>
    <submittedName>
        <fullName evidence="3">PQQ-binding-like beta-propeller repeat protein</fullName>
    </submittedName>
</protein>
<dbReference type="PROSITE" id="PS51318">
    <property type="entry name" value="TAT"/>
    <property type="match status" value="1"/>
</dbReference>
<dbReference type="InterPro" id="IPR002372">
    <property type="entry name" value="PQQ_rpt_dom"/>
</dbReference>
<gene>
    <name evidence="3" type="ORF">ACFOKC_04565</name>
</gene>
<dbReference type="InterPro" id="IPR018391">
    <property type="entry name" value="PQQ_b-propeller_rpt"/>
</dbReference>
<dbReference type="Pfam" id="PF13360">
    <property type="entry name" value="PQQ_2"/>
    <property type="match status" value="2"/>
</dbReference>
<dbReference type="InterPro" id="IPR015943">
    <property type="entry name" value="WD40/YVTN_repeat-like_dom_sf"/>
</dbReference>
<dbReference type="RefSeq" id="WP_232571871.1">
    <property type="nucleotide sequence ID" value="NZ_CP089466.1"/>
</dbReference>
<dbReference type="EMBL" id="JBHRWN010000002">
    <property type="protein sequence ID" value="MFC3476992.1"/>
    <property type="molecule type" value="Genomic_DNA"/>
</dbReference>
<evidence type="ECO:0000313" key="3">
    <source>
        <dbReference type="EMBL" id="MFC3476992.1"/>
    </source>
</evidence>
<feature type="region of interest" description="Disordered" evidence="1">
    <location>
        <begin position="32"/>
        <end position="57"/>
    </location>
</feature>
<dbReference type="GeneID" id="69117087"/>
<dbReference type="AlphaFoldDB" id="A0ABD5ND31"/>
<dbReference type="Proteomes" id="UP001595660">
    <property type="component" value="Unassembled WGS sequence"/>
</dbReference>
<feature type="domain" description="Pyrrolo-quinoline quinone repeat" evidence="2">
    <location>
        <begin position="59"/>
        <end position="113"/>
    </location>
</feature>
<comment type="caution">
    <text evidence="3">The sequence shown here is derived from an EMBL/GenBank/DDBJ whole genome shotgun (WGS) entry which is preliminary data.</text>
</comment>
<name>A0ABD5ND31_9EURY</name>
<evidence type="ECO:0000256" key="1">
    <source>
        <dbReference type="SAM" id="MobiDB-lite"/>
    </source>
</evidence>
<dbReference type="SUPFAM" id="SSF50998">
    <property type="entry name" value="Quinoprotein alcohol dehydrogenase-like"/>
    <property type="match status" value="2"/>
</dbReference>
<evidence type="ECO:0000259" key="2">
    <source>
        <dbReference type="Pfam" id="PF13360"/>
    </source>
</evidence>
<dbReference type="Gene3D" id="2.130.10.10">
    <property type="entry name" value="YVTN repeat-like/Quinoprotein amine dehydrogenase"/>
    <property type="match status" value="2"/>
</dbReference>
<dbReference type="PROSITE" id="PS51257">
    <property type="entry name" value="PROKAR_LIPOPROTEIN"/>
    <property type="match status" value="1"/>
</dbReference>
<dbReference type="SMART" id="SM00564">
    <property type="entry name" value="PQQ"/>
    <property type="match status" value="6"/>
</dbReference>
<proteinExistence type="predicted"/>
<feature type="domain" description="Pyrrolo-quinoline quinone repeat" evidence="2">
    <location>
        <begin position="235"/>
        <end position="340"/>
    </location>
</feature>
<dbReference type="PANTHER" id="PTHR34512">
    <property type="entry name" value="CELL SURFACE PROTEIN"/>
    <property type="match status" value="1"/>
</dbReference>
<keyword evidence="4" id="KW-1185">Reference proteome</keyword>
<reference evidence="3 4" key="1">
    <citation type="journal article" date="2019" name="Int. J. Syst. Evol. Microbiol.">
        <title>The Global Catalogue of Microorganisms (GCM) 10K type strain sequencing project: providing services to taxonomists for standard genome sequencing and annotation.</title>
        <authorList>
            <consortium name="The Broad Institute Genomics Platform"/>
            <consortium name="The Broad Institute Genome Sequencing Center for Infectious Disease"/>
            <person name="Wu L."/>
            <person name="Ma J."/>
        </authorList>
    </citation>
    <scope>NUCLEOTIDE SEQUENCE [LARGE SCALE GENOMIC DNA]</scope>
    <source>
        <strain evidence="3 4">CGMCC 1.12562</strain>
    </source>
</reference>
<dbReference type="InterPro" id="IPR006311">
    <property type="entry name" value="TAT_signal"/>
</dbReference>
<evidence type="ECO:0000313" key="4">
    <source>
        <dbReference type="Proteomes" id="UP001595660"/>
    </source>
</evidence>
<dbReference type="InterPro" id="IPR011047">
    <property type="entry name" value="Quinoprotein_ADH-like_sf"/>
</dbReference>
<dbReference type="PANTHER" id="PTHR34512:SF30">
    <property type="entry name" value="OUTER MEMBRANE PROTEIN ASSEMBLY FACTOR BAMB"/>
    <property type="match status" value="1"/>
</dbReference>